<dbReference type="Proteomes" id="UP000031014">
    <property type="component" value="Unassembled WGS sequence"/>
</dbReference>
<dbReference type="OrthoDB" id="2921515at2"/>
<protein>
    <submittedName>
        <fullName evidence="1">Uncharacterized protein</fullName>
    </submittedName>
</protein>
<sequence length="77" mass="9292">MIEILFDHSYEDDYYYLSTITVNIKDPIEKERIERLLKECNLEGMIEYPDSLLRKRIAKFLKVDENLIDFDTNEIDT</sequence>
<keyword evidence="2" id="KW-1185">Reference proteome</keyword>
<gene>
    <name evidence="1" type="ORF">SAMD00020551_1558</name>
</gene>
<evidence type="ECO:0000313" key="1">
    <source>
        <dbReference type="EMBL" id="GAM13414.1"/>
    </source>
</evidence>
<proteinExistence type="predicted"/>
<dbReference type="RefSeq" id="WP_041965257.1">
    <property type="nucleotide sequence ID" value="NZ_BASE01000031.1"/>
</dbReference>
<name>A0A0A8X2H0_MESS1</name>
<dbReference type="EMBL" id="BASE01000031">
    <property type="protein sequence ID" value="GAM13414.1"/>
    <property type="molecule type" value="Genomic_DNA"/>
</dbReference>
<organism evidence="1 2">
    <name type="scientific">Mesobacillus selenatarsenatis (strain DSM 18680 / JCM 14380 / FERM P-15431 / SF-1)</name>
    <dbReference type="NCBI Taxonomy" id="1321606"/>
    <lineage>
        <taxon>Bacteria</taxon>
        <taxon>Bacillati</taxon>
        <taxon>Bacillota</taxon>
        <taxon>Bacilli</taxon>
        <taxon>Bacillales</taxon>
        <taxon>Bacillaceae</taxon>
        <taxon>Mesobacillus</taxon>
    </lineage>
</organism>
<evidence type="ECO:0000313" key="2">
    <source>
        <dbReference type="Proteomes" id="UP000031014"/>
    </source>
</evidence>
<comment type="caution">
    <text evidence="1">The sequence shown here is derived from an EMBL/GenBank/DDBJ whole genome shotgun (WGS) entry which is preliminary data.</text>
</comment>
<reference evidence="1 2" key="1">
    <citation type="submission" date="2013-06" db="EMBL/GenBank/DDBJ databases">
        <title>Whole genome shotgun sequence of Bacillus selenatarsenatis SF-1.</title>
        <authorList>
            <person name="Kuroda M."/>
            <person name="Sei K."/>
            <person name="Yamashita M."/>
            <person name="Ike M."/>
        </authorList>
    </citation>
    <scope>NUCLEOTIDE SEQUENCE [LARGE SCALE GENOMIC DNA]</scope>
    <source>
        <strain evidence="1 2">SF-1</strain>
    </source>
</reference>
<dbReference type="AlphaFoldDB" id="A0A0A8X2H0"/>
<accession>A0A0A8X2H0</accession>